<dbReference type="Gene3D" id="3.40.50.1460">
    <property type="match status" value="1"/>
</dbReference>
<dbReference type="EMBL" id="DTMQ01000048">
    <property type="protein sequence ID" value="HGE99993.1"/>
    <property type="molecule type" value="Genomic_DNA"/>
</dbReference>
<dbReference type="NCBIfam" id="TIGR04183">
    <property type="entry name" value="Por_Secre_tail"/>
    <property type="match status" value="1"/>
</dbReference>
<accession>A0A7C3YTQ4</accession>
<proteinExistence type="predicted"/>
<dbReference type="Pfam" id="PF18962">
    <property type="entry name" value="Por_Secre_tail"/>
    <property type="match status" value="1"/>
</dbReference>
<dbReference type="InterPro" id="IPR001769">
    <property type="entry name" value="Gingipain"/>
</dbReference>
<feature type="domain" description="Gingipain" evidence="2">
    <location>
        <begin position="22"/>
        <end position="351"/>
    </location>
</feature>
<gene>
    <name evidence="4" type="ORF">ENX07_08015</name>
</gene>
<dbReference type="InterPro" id="IPR029030">
    <property type="entry name" value="Caspase-like_dom_sf"/>
</dbReference>
<sequence>MRRFSLILFFLSITFGNSLCRYLIITNEKFVDALKPLRDWKWKKGMGAEIFSVPANCSRESIKAIVRRIKPEYLLLGGDKTYLPPGDSFYPFNQLLLGDNFYGDIEGDYRAEVAVGRLPFSTLKECSTMVRKIITYERFPPRDDTLWYRSGALVFLWDYGGRPANPIYTEEFPYDAEMMGRRYRTLDTIFNDTLFGHKGYDDFRDIIKALNRGVGMVLYRGHAAENWAYPFTVEPESESLKNNSKLPIIISGSCYTIFKGINPVGERWLRVSGGDSLKGAVAFFGTQLGGLFGRWRGRFVRTFLKSVFAEDFLILGKAFLRGKDSIASQPISESNEIFYREWSLLGDPEMNIWTEVPKILSVSYQHLSNNQFLVLVRDRTTGRPVKEALVCLTSPLASDFYYVGYTNSGGEIKFTLNEIPSGGILVTVTKPNYLPYESPFLTICSNPIRDETTITYQINKKGYVRLRVYDITGRLVSRLFEGVKEAGFYQLKWNGKNLPVGIYFLSFSTSNFSTTKKIILTK</sequence>
<dbReference type="Gene3D" id="2.60.40.4070">
    <property type="match status" value="1"/>
</dbReference>
<dbReference type="Gene3D" id="2.60.40.10">
    <property type="entry name" value="Immunoglobulins"/>
    <property type="match status" value="1"/>
</dbReference>
<dbReference type="GO" id="GO:0008234">
    <property type="term" value="F:cysteine-type peptidase activity"/>
    <property type="evidence" value="ECO:0007669"/>
    <property type="project" value="InterPro"/>
</dbReference>
<keyword evidence="1" id="KW-0732">Signal</keyword>
<dbReference type="Pfam" id="PF01364">
    <property type="entry name" value="Peptidase_C25"/>
    <property type="match status" value="1"/>
</dbReference>
<dbReference type="InterPro" id="IPR026444">
    <property type="entry name" value="Secre_tail"/>
</dbReference>
<dbReference type="AlphaFoldDB" id="A0A7C3YTQ4"/>
<dbReference type="InterPro" id="IPR008969">
    <property type="entry name" value="CarboxyPept-like_regulatory"/>
</dbReference>
<dbReference type="SUPFAM" id="SSF49464">
    <property type="entry name" value="Carboxypeptidase regulatory domain-like"/>
    <property type="match status" value="1"/>
</dbReference>
<organism evidence="4">
    <name type="scientific">candidate division WOR-3 bacterium</name>
    <dbReference type="NCBI Taxonomy" id="2052148"/>
    <lineage>
        <taxon>Bacteria</taxon>
        <taxon>Bacteria division WOR-3</taxon>
    </lineage>
</organism>
<dbReference type="InterPro" id="IPR029031">
    <property type="entry name" value="Gingipain_N_sf"/>
</dbReference>
<dbReference type="InterPro" id="IPR013783">
    <property type="entry name" value="Ig-like_fold"/>
</dbReference>
<evidence type="ECO:0000259" key="3">
    <source>
        <dbReference type="Pfam" id="PF18962"/>
    </source>
</evidence>
<feature type="domain" description="Secretion system C-terminal sorting" evidence="3">
    <location>
        <begin position="446"/>
        <end position="519"/>
    </location>
</feature>
<protein>
    <submittedName>
        <fullName evidence="4">T9SS type A sorting domain-containing protein</fullName>
    </submittedName>
</protein>
<reference evidence="4" key="1">
    <citation type="journal article" date="2020" name="mSystems">
        <title>Genome- and Community-Level Interaction Insights into Carbon Utilization and Element Cycling Functions of Hydrothermarchaeota in Hydrothermal Sediment.</title>
        <authorList>
            <person name="Zhou Z."/>
            <person name="Liu Y."/>
            <person name="Xu W."/>
            <person name="Pan J."/>
            <person name="Luo Z.H."/>
            <person name="Li M."/>
        </authorList>
    </citation>
    <scope>NUCLEOTIDE SEQUENCE [LARGE SCALE GENOMIC DNA]</scope>
    <source>
        <strain evidence="4">SpSt-906</strain>
    </source>
</reference>
<evidence type="ECO:0000256" key="1">
    <source>
        <dbReference type="ARBA" id="ARBA00022729"/>
    </source>
</evidence>
<dbReference type="SUPFAM" id="SSF52129">
    <property type="entry name" value="Caspase-like"/>
    <property type="match status" value="1"/>
</dbReference>
<evidence type="ECO:0000259" key="2">
    <source>
        <dbReference type="Pfam" id="PF01364"/>
    </source>
</evidence>
<comment type="caution">
    <text evidence="4">The sequence shown here is derived from an EMBL/GenBank/DDBJ whole genome shotgun (WGS) entry which is preliminary data.</text>
</comment>
<dbReference type="GO" id="GO:0006508">
    <property type="term" value="P:proteolysis"/>
    <property type="evidence" value="ECO:0007669"/>
    <property type="project" value="InterPro"/>
</dbReference>
<evidence type="ECO:0000313" key="4">
    <source>
        <dbReference type="EMBL" id="HGE99993.1"/>
    </source>
</evidence>
<name>A0A7C3YTQ4_UNCW3</name>
<dbReference type="Gene3D" id="3.40.50.10390">
    <property type="entry name" value="Gingipain r, domain 1"/>
    <property type="match status" value="1"/>
</dbReference>